<dbReference type="InterPro" id="IPR000653">
    <property type="entry name" value="DegT/StrS_aminotransferase"/>
</dbReference>
<evidence type="ECO:0000313" key="4">
    <source>
        <dbReference type="EMBL" id="GAA0366932.1"/>
    </source>
</evidence>
<dbReference type="Gene3D" id="3.90.1150.10">
    <property type="entry name" value="Aspartate Aminotransferase, domain 1"/>
    <property type="match status" value="1"/>
</dbReference>
<keyword evidence="1 3" id="KW-0663">Pyridoxal phosphate</keyword>
<dbReference type="PANTHER" id="PTHR30244">
    <property type="entry name" value="TRANSAMINASE"/>
    <property type="match status" value="1"/>
</dbReference>
<dbReference type="Pfam" id="PF01041">
    <property type="entry name" value="DegT_DnrJ_EryC1"/>
    <property type="match status" value="1"/>
</dbReference>
<dbReference type="InterPro" id="IPR015424">
    <property type="entry name" value="PyrdxlP-dep_Trfase"/>
</dbReference>
<dbReference type="EMBL" id="BAAAEI010000021">
    <property type="protein sequence ID" value="GAA0366932.1"/>
    <property type="molecule type" value="Genomic_DNA"/>
</dbReference>
<accession>A0ABP3HC28</accession>
<sequence length="379" mass="41577">MIPYGKHQIDQEDLAAVIDVLQNQLLTQGQQVPVFESALKNYCGAAHATAVNSGTSALHIACLALNVAEGDLVWTSPNSFVASANCARYCGAQIDFVDIDPITRNLSVEALAQKLEKAKQANRLPKAIIMVHFAGMSCDMRAIHALTAPLGIALIEDASHALGGRYLDKPVGGCQFSDVCILSFHPVKSITTAEGGAVLTNSATLAEKLRLFASHGITRAADLMDVESEGPWYYQQIALGYNYRLSDLHAALGVSQLRRLDSFIAKRRELVQIYREKLAGLPLVLPLTSSDSAWHLFTVELRQHDRSEIFARLQKAGIGVNVHYIPIHLQPYYRKLGFRPGDFPYAEAYYQNALTLPLYPGLSVDNQQYVIDTLISILG</sequence>
<dbReference type="NCBIfam" id="TIGR03588">
    <property type="entry name" value="PseC"/>
    <property type="match status" value="1"/>
</dbReference>
<dbReference type="InterPro" id="IPR015421">
    <property type="entry name" value="PyrdxlP-dep_Trfase_major"/>
</dbReference>
<dbReference type="PIRSF" id="PIRSF000390">
    <property type="entry name" value="PLP_StrS"/>
    <property type="match status" value="1"/>
</dbReference>
<keyword evidence="5" id="KW-1185">Reference proteome</keyword>
<proteinExistence type="inferred from homology"/>
<evidence type="ECO:0000256" key="3">
    <source>
        <dbReference type="RuleBase" id="RU004508"/>
    </source>
</evidence>
<evidence type="ECO:0000256" key="1">
    <source>
        <dbReference type="ARBA" id="ARBA00022898"/>
    </source>
</evidence>
<dbReference type="RefSeq" id="WP_343846540.1">
    <property type="nucleotide sequence ID" value="NZ_BAAAEI010000021.1"/>
</dbReference>
<comment type="similarity">
    <text evidence="2 3">Belongs to the DegT/DnrJ/EryC1 family.</text>
</comment>
<dbReference type="Gene3D" id="3.40.640.10">
    <property type="entry name" value="Type I PLP-dependent aspartate aminotransferase-like (Major domain)"/>
    <property type="match status" value="1"/>
</dbReference>
<protein>
    <submittedName>
        <fullName evidence="4">UDP-4-amino-4, 6-dideoxy-N-acetyl-beta-L-altrosami ne transaminase</fullName>
    </submittedName>
</protein>
<dbReference type="PANTHER" id="PTHR30244:SF34">
    <property type="entry name" value="DTDP-4-AMINO-4,6-DIDEOXYGALACTOSE TRANSAMINASE"/>
    <property type="match status" value="1"/>
</dbReference>
<evidence type="ECO:0000256" key="2">
    <source>
        <dbReference type="ARBA" id="ARBA00037999"/>
    </source>
</evidence>
<reference evidence="5" key="1">
    <citation type="journal article" date="2019" name="Int. J. Syst. Evol. Microbiol.">
        <title>The Global Catalogue of Microorganisms (GCM) 10K type strain sequencing project: providing services to taxonomists for standard genome sequencing and annotation.</title>
        <authorList>
            <consortium name="The Broad Institute Genomics Platform"/>
            <consortium name="The Broad Institute Genome Sequencing Center for Infectious Disease"/>
            <person name="Wu L."/>
            <person name="Ma J."/>
        </authorList>
    </citation>
    <scope>NUCLEOTIDE SEQUENCE [LARGE SCALE GENOMIC DNA]</scope>
    <source>
        <strain evidence="5">JCM 13378</strain>
    </source>
</reference>
<organism evidence="4 5">
    <name type="scientific">Bowmanella denitrificans</name>
    <dbReference type="NCBI Taxonomy" id="366582"/>
    <lineage>
        <taxon>Bacteria</taxon>
        <taxon>Pseudomonadati</taxon>
        <taxon>Pseudomonadota</taxon>
        <taxon>Gammaproteobacteria</taxon>
        <taxon>Alteromonadales</taxon>
        <taxon>Alteromonadaceae</taxon>
        <taxon>Bowmanella</taxon>
    </lineage>
</organism>
<dbReference type="InterPro" id="IPR020026">
    <property type="entry name" value="PseC"/>
</dbReference>
<comment type="caution">
    <text evidence="4">The sequence shown here is derived from an EMBL/GenBank/DDBJ whole genome shotgun (WGS) entry which is preliminary data.</text>
</comment>
<name>A0ABP3HC28_9ALTE</name>
<dbReference type="SUPFAM" id="SSF53383">
    <property type="entry name" value="PLP-dependent transferases"/>
    <property type="match status" value="1"/>
</dbReference>
<dbReference type="CDD" id="cd00616">
    <property type="entry name" value="AHBA_syn"/>
    <property type="match status" value="1"/>
</dbReference>
<dbReference type="InterPro" id="IPR015422">
    <property type="entry name" value="PyrdxlP-dep_Trfase_small"/>
</dbReference>
<evidence type="ECO:0000313" key="5">
    <source>
        <dbReference type="Proteomes" id="UP001501757"/>
    </source>
</evidence>
<gene>
    <name evidence="4" type="primary">pseC</name>
    <name evidence="4" type="ORF">GCM10009092_34120</name>
</gene>
<dbReference type="Proteomes" id="UP001501757">
    <property type="component" value="Unassembled WGS sequence"/>
</dbReference>